<dbReference type="STRING" id="2656787.A0A370TA35"/>
<feature type="domain" description="N-acetyltransferase" evidence="2">
    <location>
        <begin position="154"/>
        <end position="212"/>
    </location>
</feature>
<keyword evidence="4" id="KW-1185">Reference proteome</keyword>
<dbReference type="Pfam" id="PF13508">
    <property type="entry name" value="Acetyltransf_7"/>
    <property type="match status" value="1"/>
</dbReference>
<dbReference type="EMBL" id="NPIC01000014">
    <property type="protein sequence ID" value="RDL30676.1"/>
    <property type="molecule type" value="Genomic_DNA"/>
</dbReference>
<feature type="region of interest" description="Disordered" evidence="1">
    <location>
        <begin position="1"/>
        <end position="23"/>
    </location>
</feature>
<proteinExistence type="predicted"/>
<dbReference type="InterPro" id="IPR000182">
    <property type="entry name" value="GNAT_dom"/>
</dbReference>
<dbReference type="AlphaFoldDB" id="A0A370TA35"/>
<dbReference type="PANTHER" id="PTHR42791">
    <property type="entry name" value="GNAT FAMILY ACETYLTRANSFERASE"/>
    <property type="match status" value="1"/>
</dbReference>
<evidence type="ECO:0000313" key="4">
    <source>
        <dbReference type="Proteomes" id="UP000254866"/>
    </source>
</evidence>
<dbReference type="SUPFAM" id="SSF55729">
    <property type="entry name" value="Acyl-CoA N-acyltransferases (Nat)"/>
    <property type="match status" value="1"/>
</dbReference>
<gene>
    <name evidence="3" type="ORF">BP5553_10021</name>
</gene>
<evidence type="ECO:0000256" key="1">
    <source>
        <dbReference type="SAM" id="MobiDB-lite"/>
    </source>
</evidence>
<dbReference type="PANTHER" id="PTHR42791:SF1">
    <property type="entry name" value="N-ACETYLTRANSFERASE DOMAIN-CONTAINING PROTEIN"/>
    <property type="match status" value="1"/>
</dbReference>
<organism evidence="3 4">
    <name type="scientific">Venustampulla echinocandica</name>
    <dbReference type="NCBI Taxonomy" id="2656787"/>
    <lineage>
        <taxon>Eukaryota</taxon>
        <taxon>Fungi</taxon>
        <taxon>Dikarya</taxon>
        <taxon>Ascomycota</taxon>
        <taxon>Pezizomycotina</taxon>
        <taxon>Leotiomycetes</taxon>
        <taxon>Helotiales</taxon>
        <taxon>Pleuroascaceae</taxon>
        <taxon>Venustampulla</taxon>
    </lineage>
</organism>
<dbReference type="CDD" id="cd04301">
    <property type="entry name" value="NAT_SF"/>
    <property type="match status" value="1"/>
</dbReference>
<dbReference type="GO" id="GO:0016747">
    <property type="term" value="F:acyltransferase activity, transferring groups other than amino-acyl groups"/>
    <property type="evidence" value="ECO:0007669"/>
    <property type="project" value="InterPro"/>
</dbReference>
<dbReference type="GeneID" id="43602870"/>
<name>A0A370TA35_9HELO</name>
<dbReference type="OrthoDB" id="410198at2759"/>
<dbReference type="Gene3D" id="3.40.630.30">
    <property type="match status" value="1"/>
</dbReference>
<dbReference type="Proteomes" id="UP000254866">
    <property type="component" value="Unassembled WGS sequence"/>
</dbReference>
<evidence type="ECO:0000313" key="3">
    <source>
        <dbReference type="EMBL" id="RDL30676.1"/>
    </source>
</evidence>
<sequence>MAQNNSNGTLVIEKTSNPTPEPTEEVRIVPIDEFEEAAQCLSEAFAVDEVARYFVDTDDMSTCTEEYKYKVHCNIIRYLTAAHCYKGLVTTIGPNYDAVALWLPPGQNPDDWWTFFRSGLWRLYYQLSSEGRKRFFDEFFPLLHHTKHAVMGERDDDSYYLVYLGSKPSSRGKGYARKLIECMTAQADLEGRATYLESSAEANLPYYKRFGFDHKMDIQLERGPKPIKLHIMVREPEKMAESSVKVTRTTVSIRAL</sequence>
<keyword evidence="3" id="KW-0808">Transferase</keyword>
<evidence type="ECO:0000259" key="2">
    <source>
        <dbReference type="Pfam" id="PF13508"/>
    </source>
</evidence>
<protein>
    <submittedName>
        <fullName evidence="3">Acetyltransferase</fullName>
    </submittedName>
</protein>
<reference evidence="3 4" key="1">
    <citation type="journal article" date="2018" name="IMA Fungus">
        <title>IMA Genome-F 9: Draft genome sequence of Annulohypoxylon stygium, Aspergillus mulundensis, Berkeleyomyces basicola (syn. Thielaviopsis basicola), Ceratocystis smalleyi, two Cercospora beticola strains, Coleophoma cylindrospora, Fusarium fracticaudum, Phialophora cf. hyalina, and Morchella septimelata.</title>
        <authorList>
            <person name="Wingfield B.D."/>
            <person name="Bills G.F."/>
            <person name="Dong Y."/>
            <person name="Huang W."/>
            <person name="Nel W.J."/>
            <person name="Swalarsk-Parry B.S."/>
            <person name="Vaghefi N."/>
            <person name="Wilken P.M."/>
            <person name="An Z."/>
            <person name="de Beer Z.W."/>
            <person name="De Vos L."/>
            <person name="Chen L."/>
            <person name="Duong T.A."/>
            <person name="Gao Y."/>
            <person name="Hammerbacher A."/>
            <person name="Kikkert J.R."/>
            <person name="Li Y."/>
            <person name="Li H."/>
            <person name="Li K."/>
            <person name="Li Q."/>
            <person name="Liu X."/>
            <person name="Ma X."/>
            <person name="Naidoo K."/>
            <person name="Pethybridge S.J."/>
            <person name="Sun J."/>
            <person name="Steenkamp E.T."/>
            <person name="van der Nest M.A."/>
            <person name="van Wyk S."/>
            <person name="Wingfield M.J."/>
            <person name="Xiong C."/>
            <person name="Yue Q."/>
            <person name="Zhang X."/>
        </authorList>
    </citation>
    <scope>NUCLEOTIDE SEQUENCE [LARGE SCALE GENOMIC DNA]</scope>
    <source>
        <strain evidence="3 4">BP 5553</strain>
    </source>
</reference>
<dbReference type="InterPro" id="IPR016181">
    <property type="entry name" value="Acyl_CoA_acyltransferase"/>
</dbReference>
<dbReference type="RefSeq" id="XP_031865052.1">
    <property type="nucleotide sequence ID" value="XM_032018644.1"/>
</dbReference>
<accession>A0A370TA35</accession>
<dbReference type="InterPro" id="IPR052523">
    <property type="entry name" value="Trichothecene_AcTrans"/>
</dbReference>
<comment type="caution">
    <text evidence="3">The sequence shown here is derived from an EMBL/GenBank/DDBJ whole genome shotgun (WGS) entry which is preliminary data.</text>
</comment>
<feature type="compositionally biased region" description="Polar residues" evidence="1">
    <location>
        <begin position="1"/>
        <end position="18"/>
    </location>
</feature>